<reference evidence="1" key="1">
    <citation type="submission" date="2021-11" db="EMBL/GenBank/DDBJ databases">
        <authorList>
            <consortium name="Genoscope - CEA"/>
            <person name="William W."/>
        </authorList>
    </citation>
    <scope>NUCLEOTIDE SEQUENCE</scope>
</reference>
<gene>
    <name evidence="1" type="ORF">PECAL_6P19310</name>
</gene>
<protein>
    <submittedName>
        <fullName evidence="1">Uncharacterized protein</fullName>
    </submittedName>
</protein>
<organism evidence="1 2">
    <name type="scientific">Pelagomonas calceolata</name>
    <dbReference type="NCBI Taxonomy" id="35677"/>
    <lineage>
        <taxon>Eukaryota</taxon>
        <taxon>Sar</taxon>
        <taxon>Stramenopiles</taxon>
        <taxon>Ochrophyta</taxon>
        <taxon>Pelagophyceae</taxon>
        <taxon>Pelagomonadales</taxon>
        <taxon>Pelagomonadaceae</taxon>
        <taxon>Pelagomonas</taxon>
    </lineage>
</organism>
<dbReference type="Proteomes" id="UP000789595">
    <property type="component" value="Unassembled WGS sequence"/>
</dbReference>
<accession>A0A8J2WTJ3</accession>
<proteinExistence type="predicted"/>
<dbReference type="EMBL" id="CAKKNE010000006">
    <property type="protein sequence ID" value="CAH0380289.1"/>
    <property type="molecule type" value="Genomic_DNA"/>
</dbReference>
<sequence length="432" mass="47191">MTFAFVRVRALRVTTLVLACARIHGLGVPLTWFTTHLGMAANAQRAVALDVPSSSQVSSVDEEEFEDASSDASSSYEELQNQAAARRNAVAEAFDVLLAVRATRAARSKVDGAGTGPPVRKHRFLIERTGALDTVTVLKVVTKTGELVPATSLCEFVQQAAAEQIEVYREFQRRGRIPLELPIDAPYNAAVGTFTGIEKGRRKWDAYVDSELRAFEDIYNDEYDNDRYACDGVPGDPTGRSLSFLVDTAAIATLAERQVSAGATELALGQALADDVLGHVLRFVGALPRNDDEAIAFLKYQCSTECGGTGADGTYLEVAESYTPDQTLYVEAVLFSTREGEFSRLEPRAELPTIPSPVYATMEGGDAPFRARHAFSRVIRIRIGPAEDYYTFAAAGASEPVVSLPSHELLRKNAEFERLKQRIRELMPGLAW</sequence>
<evidence type="ECO:0000313" key="2">
    <source>
        <dbReference type="Proteomes" id="UP000789595"/>
    </source>
</evidence>
<evidence type="ECO:0000313" key="1">
    <source>
        <dbReference type="EMBL" id="CAH0380289.1"/>
    </source>
</evidence>
<dbReference type="AlphaFoldDB" id="A0A8J2WTJ3"/>
<keyword evidence="2" id="KW-1185">Reference proteome</keyword>
<comment type="caution">
    <text evidence="1">The sequence shown here is derived from an EMBL/GenBank/DDBJ whole genome shotgun (WGS) entry which is preliminary data.</text>
</comment>
<name>A0A8J2WTJ3_9STRA</name>